<dbReference type="Proteomes" id="UP000199088">
    <property type="component" value="Unassembled WGS sequence"/>
</dbReference>
<dbReference type="AlphaFoldDB" id="A0A1H0QAA0"/>
<evidence type="ECO:0000256" key="1">
    <source>
        <dbReference type="ARBA" id="ARBA00022801"/>
    </source>
</evidence>
<evidence type="ECO:0000259" key="2">
    <source>
        <dbReference type="Pfam" id="PF07859"/>
    </source>
</evidence>
<dbReference type="OrthoDB" id="128186at2"/>
<keyword evidence="1" id="KW-0378">Hydrolase</keyword>
<gene>
    <name evidence="3" type="ORF">SAMN05660199_03260</name>
</gene>
<dbReference type="RefSeq" id="WP_091247099.1">
    <property type="nucleotide sequence ID" value="NZ_FNIR01000010.1"/>
</dbReference>
<dbReference type="SUPFAM" id="SSF53474">
    <property type="entry name" value="alpha/beta-Hydrolases"/>
    <property type="match status" value="1"/>
</dbReference>
<dbReference type="Gene3D" id="3.40.50.1820">
    <property type="entry name" value="alpha/beta hydrolase"/>
    <property type="match status" value="1"/>
</dbReference>
<dbReference type="InterPro" id="IPR029058">
    <property type="entry name" value="AB_hydrolase_fold"/>
</dbReference>
<reference evidence="4" key="1">
    <citation type="submission" date="2016-10" db="EMBL/GenBank/DDBJ databases">
        <authorList>
            <person name="Varghese N."/>
            <person name="Submissions S."/>
        </authorList>
    </citation>
    <scope>NUCLEOTIDE SEQUENCE [LARGE SCALE GENOMIC DNA]</scope>
    <source>
        <strain evidence="4">DSM 45843</strain>
    </source>
</reference>
<name>A0A1H0QAA0_9ACTN</name>
<organism evidence="3 4">
    <name type="scientific">Klenkia soli</name>
    <dbReference type="NCBI Taxonomy" id="1052260"/>
    <lineage>
        <taxon>Bacteria</taxon>
        <taxon>Bacillati</taxon>
        <taxon>Actinomycetota</taxon>
        <taxon>Actinomycetes</taxon>
        <taxon>Geodermatophilales</taxon>
        <taxon>Geodermatophilaceae</taxon>
        <taxon>Klenkia</taxon>
    </lineage>
</organism>
<proteinExistence type="predicted"/>
<dbReference type="InterPro" id="IPR013094">
    <property type="entry name" value="AB_hydrolase_3"/>
</dbReference>
<protein>
    <submittedName>
        <fullName evidence="3">Acetyl esterase/lipase</fullName>
    </submittedName>
</protein>
<evidence type="ECO:0000313" key="4">
    <source>
        <dbReference type="Proteomes" id="UP000199088"/>
    </source>
</evidence>
<dbReference type="Pfam" id="PF07859">
    <property type="entry name" value="Abhydrolase_3"/>
    <property type="match status" value="1"/>
</dbReference>
<dbReference type="PANTHER" id="PTHR48081:SF8">
    <property type="entry name" value="ALPHA_BETA HYDROLASE FOLD-3 DOMAIN-CONTAINING PROTEIN-RELATED"/>
    <property type="match status" value="1"/>
</dbReference>
<dbReference type="GO" id="GO:0016787">
    <property type="term" value="F:hydrolase activity"/>
    <property type="evidence" value="ECO:0007669"/>
    <property type="project" value="UniProtKB-KW"/>
</dbReference>
<dbReference type="PANTHER" id="PTHR48081">
    <property type="entry name" value="AB HYDROLASE SUPERFAMILY PROTEIN C4A8.06C"/>
    <property type="match status" value="1"/>
</dbReference>
<dbReference type="InterPro" id="IPR050300">
    <property type="entry name" value="GDXG_lipolytic_enzyme"/>
</dbReference>
<dbReference type="STRING" id="1052260.SAMN05660199_03260"/>
<accession>A0A1H0QAA0</accession>
<keyword evidence="4" id="KW-1185">Reference proteome</keyword>
<evidence type="ECO:0000313" key="3">
    <source>
        <dbReference type="EMBL" id="SDP13985.1"/>
    </source>
</evidence>
<feature type="domain" description="Alpha/beta hydrolase fold-3" evidence="2">
    <location>
        <begin position="84"/>
        <end position="282"/>
    </location>
</feature>
<sequence length="309" mass="33243">MIRASQTWQPDVRAVMDASPFLGRAEVDMTDREFITAARARGPVPESVDGVEITETTVPAPDGHAITVRVYRPTTPAPGKPAYVLFHGGGWSFGSLETEHPRCLELTRRCGAVGVNVDFRMAPDVPAETMLDDCWSAVRWTAARDDVDADKLVVTGSSAGGALALSMAQIGRDRGDVVPALALALYPNTDDRPHPSRVSPAFPVISGTQVDQVVRNVRQGRGDDPAYVFPNRTADLTGLCRTFLVVAGNDPLRDEALEYARRLVDADVPVELHLLPGVPHAFDGLAPDSASTRTAYDLMCAAFDRAVTP</sequence>
<dbReference type="EMBL" id="FNIR01000010">
    <property type="protein sequence ID" value="SDP13985.1"/>
    <property type="molecule type" value="Genomic_DNA"/>
</dbReference>